<reference evidence="6" key="3">
    <citation type="submission" date="2020-05" db="EMBL/GenBank/DDBJ databases">
        <title>Electrophorus electricus (electric eel) genome, fEleEle1, primary haplotype.</title>
        <authorList>
            <person name="Myers G."/>
            <person name="Meyer A."/>
            <person name="Fedrigo O."/>
            <person name="Formenti G."/>
            <person name="Rhie A."/>
            <person name="Tracey A."/>
            <person name="Sims Y."/>
            <person name="Jarvis E.D."/>
        </authorList>
    </citation>
    <scope>NUCLEOTIDE SEQUENCE [LARGE SCALE GENOMIC DNA]</scope>
</reference>
<dbReference type="GeneID" id="113583492"/>
<dbReference type="GO" id="GO:0005737">
    <property type="term" value="C:cytoplasm"/>
    <property type="evidence" value="ECO:0007669"/>
    <property type="project" value="TreeGrafter"/>
</dbReference>
<dbReference type="InterPro" id="IPR036028">
    <property type="entry name" value="SH3-like_dom_sf"/>
</dbReference>
<dbReference type="Proteomes" id="UP000314983">
    <property type="component" value="Chromosome 1"/>
</dbReference>
<dbReference type="GO" id="GO:0030041">
    <property type="term" value="P:actin filament polymerization"/>
    <property type="evidence" value="ECO:0007669"/>
    <property type="project" value="TreeGrafter"/>
</dbReference>
<reference evidence="6" key="5">
    <citation type="submission" date="2025-09" db="UniProtKB">
        <authorList>
            <consortium name="Ensembl"/>
        </authorList>
    </citation>
    <scope>IDENTIFICATION</scope>
</reference>
<dbReference type="SMART" id="SM00055">
    <property type="entry name" value="FCH"/>
    <property type="match status" value="1"/>
</dbReference>
<dbReference type="PANTHER" id="PTHR23065">
    <property type="entry name" value="PROLINE-SERINE-THREONINE PHOSPHATASE INTERACTING PROTEIN 1"/>
    <property type="match status" value="1"/>
</dbReference>
<feature type="domain" description="SH3" evidence="4">
    <location>
        <begin position="348"/>
        <end position="405"/>
    </location>
</feature>
<sequence>MAALQFCDAFWGSDFSDLSGYEALLQRLNDGRRMCKDVEELLRMRAVAEEKFGKELVAIARRSGGHTEISTLRASFEQLKAEIENTGTQHILLSGMIKEEVQKIAVFREHQREQRKKLEEIIEKVQKPIEALHKKTMESKRCYEQRCKEADESEHCVERKNSPAATTTHRQTERVLNRARLCRQAARLAEKQLMWNVEQLDKIRQDWESTYRSTCEVFQQQEVDRIKMLRCVLWDHCNQLSMQCVKDDECYEEARKVLEQCDTTTDNNCFIQMRRTSFSPPNSVQFQSYYITDTNGQVDGQDEHGLSCLQLETSAVHNLTVSVAPSHQVTVAQDHLSGAFVTQEHGETEDEKYKVLYAYEAQDSDELSITCGEIVMITEQGDDGWWTARKGDLIGLVPGTYLIKV</sequence>
<dbReference type="RefSeq" id="XP_026875654.2">
    <property type="nucleotide sequence ID" value="XM_027019853.2"/>
</dbReference>
<dbReference type="SUPFAM" id="SSF103657">
    <property type="entry name" value="BAR/IMD domain-like"/>
    <property type="match status" value="1"/>
</dbReference>
<evidence type="ECO:0000256" key="3">
    <source>
        <dbReference type="PROSITE-ProRule" id="PRU01077"/>
    </source>
</evidence>
<gene>
    <name evidence="6" type="primary">pstpip1b</name>
</gene>
<dbReference type="GO" id="GO:0005886">
    <property type="term" value="C:plasma membrane"/>
    <property type="evidence" value="ECO:0007669"/>
    <property type="project" value="TreeGrafter"/>
</dbReference>
<dbReference type="Pfam" id="PF00611">
    <property type="entry name" value="FCH"/>
    <property type="match status" value="1"/>
</dbReference>
<dbReference type="GO" id="GO:0051015">
    <property type="term" value="F:actin filament binding"/>
    <property type="evidence" value="ECO:0007669"/>
    <property type="project" value="TreeGrafter"/>
</dbReference>
<dbReference type="Gene3D" id="1.20.1270.60">
    <property type="entry name" value="Arfaptin homology (AH) domain/BAR domain"/>
    <property type="match status" value="1"/>
</dbReference>
<dbReference type="InterPro" id="IPR027267">
    <property type="entry name" value="AH/BAR_dom_sf"/>
</dbReference>
<dbReference type="InterPro" id="IPR001060">
    <property type="entry name" value="FCH_dom"/>
</dbReference>
<dbReference type="Ensembl" id="ENSEEET00000035039.2">
    <property type="protein sequence ID" value="ENSEEEP00000034635.2"/>
    <property type="gene ID" value="ENSEEEG00000016474.2"/>
</dbReference>
<evidence type="ECO:0000259" key="5">
    <source>
        <dbReference type="PROSITE" id="PS51741"/>
    </source>
</evidence>
<dbReference type="PROSITE" id="PS50002">
    <property type="entry name" value="SH3"/>
    <property type="match status" value="1"/>
</dbReference>
<name>A0A4W4GAU5_ELEEL</name>
<dbReference type="STRING" id="8005.ENSEEEP00000034635"/>
<evidence type="ECO:0000313" key="7">
    <source>
        <dbReference type="Proteomes" id="UP000314983"/>
    </source>
</evidence>
<dbReference type="GO" id="GO:0005884">
    <property type="term" value="C:actin filament"/>
    <property type="evidence" value="ECO:0007669"/>
    <property type="project" value="TreeGrafter"/>
</dbReference>
<dbReference type="PROSITE" id="PS51741">
    <property type="entry name" value="F_BAR"/>
    <property type="match status" value="1"/>
</dbReference>
<keyword evidence="3" id="KW-0175">Coiled coil</keyword>
<evidence type="ECO:0000256" key="1">
    <source>
        <dbReference type="ARBA" id="ARBA00022443"/>
    </source>
</evidence>
<dbReference type="CTD" id="641582"/>
<evidence type="ECO:0008006" key="8">
    <source>
        <dbReference type="Google" id="ProtNLM"/>
    </source>
</evidence>
<evidence type="ECO:0000259" key="4">
    <source>
        <dbReference type="PROSITE" id="PS50002"/>
    </source>
</evidence>
<dbReference type="InterPro" id="IPR031160">
    <property type="entry name" value="F_BAR_dom"/>
</dbReference>
<reference evidence="7" key="2">
    <citation type="journal article" date="2017" name="Sci. Adv.">
        <title>A tail of two voltages: Proteomic comparison of the three electric organs of the electric eel.</title>
        <authorList>
            <person name="Traeger L.L."/>
            <person name="Sabat G."/>
            <person name="Barrett-Wilt G.A."/>
            <person name="Wells G.B."/>
            <person name="Sussman M.R."/>
        </authorList>
    </citation>
    <scope>NUCLEOTIDE SEQUENCE [LARGE SCALE GENOMIC DNA]</scope>
</reference>
<reference evidence="7" key="1">
    <citation type="journal article" date="2014" name="Science">
        <title>Nonhuman genetics. Genomic basis for the convergent evolution of electric organs.</title>
        <authorList>
            <person name="Gallant J.R."/>
            <person name="Traeger L.L."/>
            <person name="Volkening J.D."/>
            <person name="Moffett H."/>
            <person name="Chen P.H."/>
            <person name="Novina C.D."/>
            <person name="Phillips G.N.Jr."/>
            <person name="Anand R."/>
            <person name="Wells G.B."/>
            <person name="Pinch M."/>
            <person name="Guth R."/>
            <person name="Unguez G.A."/>
            <person name="Albert J.S."/>
            <person name="Zakon H.H."/>
            <person name="Samanta M.P."/>
            <person name="Sussman M.R."/>
        </authorList>
    </citation>
    <scope>NUCLEOTIDE SEQUENCE [LARGE SCALE GENOMIC DNA]</scope>
</reference>
<feature type="domain" description="F-BAR" evidence="5">
    <location>
        <begin position="4"/>
        <end position="266"/>
    </location>
</feature>
<dbReference type="FunFam" id="1.20.1270.60:FF:000037">
    <property type="entry name" value="Proline-serine-threonine phosphatase interacting protein 1"/>
    <property type="match status" value="1"/>
</dbReference>
<dbReference type="SMART" id="SM00326">
    <property type="entry name" value="SH3"/>
    <property type="match status" value="1"/>
</dbReference>
<evidence type="ECO:0000313" key="6">
    <source>
        <dbReference type="Ensembl" id="ENSEEEP00000034635.2"/>
    </source>
</evidence>
<keyword evidence="7" id="KW-1185">Reference proteome</keyword>
<dbReference type="GeneTree" id="ENSGT00940000156932"/>
<dbReference type="OMA" id="KNYEARC"/>
<reference evidence="6" key="4">
    <citation type="submission" date="2025-08" db="UniProtKB">
        <authorList>
            <consortium name="Ensembl"/>
        </authorList>
    </citation>
    <scope>IDENTIFICATION</scope>
</reference>
<dbReference type="PANTHER" id="PTHR23065:SF51">
    <property type="entry name" value="PROLINE-SERINE-THREONINE PHOSPHATASE-INTERACTING PROTEIN 1"/>
    <property type="match status" value="1"/>
</dbReference>
<evidence type="ECO:0000256" key="2">
    <source>
        <dbReference type="PROSITE-ProRule" id="PRU00192"/>
    </source>
</evidence>
<dbReference type="SUPFAM" id="SSF50044">
    <property type="entry name" value="SH3-domain"/>
    <property type="match status" value="1"/>
</dbReference>
<dbReference type="KEGG" id="eee:113583492"/>
<dbReference type="PRINTS" id="PR00452">
    <property type="entry name" value="SH3DOMAIN"/>
</dbReference>
<organism evidence="6 7">
    <name type="scientific">Electrophorus electricus</name>
    <name type="common">Electric eel</name>
    <name type="synonym">Gymnotus electricus</name>
    <dbReference type="NCBI Taxonomy" id="8005"/>
    <lineage>
        <taxon>Eukaryota</taxon>
        <taxon>Metazoa</taxon>
        <taxon>Chordata</taxon>
        <taxon>Craniata</taxon>
        <taxon>Vertebrata</taxon>
        <taxon>Euteleostomi</taxon>
        <taxon>Actinopterygii</taxon>
        <taxon>Neopterygii</taxon>
        <taxon>Teleostei</taxon>
        <taxon>Ostariophysi</taxon>
        <taxon>Gymnotiformes</taxon>
        <taxon>Gymnotoidei</taxon>
        <taxon>Gymnotidae</taxon>
        <taxon>Electrophorus</taxon>
    </lineage>
</organism>
<keyword evidence="1 2" id="KW-0728">SH3 domain</keyword>
<proteinExistence type="predicted"/>
<accession>A0A4W4GAU5</accession>
<dbReference type="Pfam" id="PF00018">
    <property type="entry name" value="SH3_1"/>
    <property type="match status" value="1"/>
</dbReference>
<dbReference type="Gene3D" id="2.30.30.40">
    <property type="entry name" value="SH3 Domains"/>
    <property type="match status" value="1"/>
</dbReference>
<protein>
    <recommendedName>
        <fullName evidence="8">Proline-serine-threonine phosphatase interacting protein 1b</fullName>
    </recommendedName>
</protein>
<dbReference type="InterPro" id="IPR001452">
    <property type="entry name" value="SH3_domain"/>
</dbReference>
<dbReference type="AlphaFoldDB" id="A0A4W4GAU5"/>